<protein>
    <submittedName>
        <fullName evidence="1">Uncharacterized protein</fullName>
    </submittedName>
</protein>
<proteinExistence type="predicted"/>
<comment type="caution">
    <text evidence="1">The sequence shown here is derived from an EMBL/GenBank/DDBJ whole genome shotgun (WGS) entry which is preliminary data.</text>
</comment>
<evidence type="ECO:0000313" key="1">
    <source>
        <dbReference type="EMBL" id="KAG3217848.1"/>
    </source>
</evidence>
<evidence type="ECO:0000313" key="2">
    <source>
        <dbReference type="Proteomes" id="UP000760860"/>
    </source>
</evidence>
<name>A0A8T1I1W3_9STRA</name>
<gene>
    <name evidence="1" type="ORF">PC129_g11335</name>
</gene>
<reference evidence="1" key="1">
    <citation type="submission" date="2018-05" db="EMBL/GenBank/DDBJ databases">
        <title>Effector identification in a new, highly contiguous assembly of the strawberry crown rot pathogen Phytophthora cactorum.</title>
        <authorList>
            <person name="Armitage A.D."/>
            <person name="Nellist C.F."/>
            <person name="Bates H."/>
            <person name="Vickerstaff R.J."/>
            <person name="Harrison R.J."/>
        </authorList>
    </citation>
    <scope>NUCLEOTIDE SEQUENCE</scope>
    <source>
        <strain evidence="1">P421</strain>
    </source>
</reference>
<organism evidence="1 2">
    <name type="scientific">Phytophthora cactorum</name>
    <dbReference type="NCBI Taxonomy" id="29920"/>
    <lineage>
        <taxon>Eukaryota</taxon>
        <taxon>Sar</taxon>
        <taxon>Stramenopiles</taxon>
        <taxon>Oomycota</taxon>
        <taxon>Peronosporomycetes</taxon>
        <taxon>Peronosporales</taxon>
        <taxon>Peronosporaceae</taxon>
        <taxon>Phytophthora</taxon>
    </lineage>
</organism>
<dbReference type="EMBL" id="RCMV01000396">
    <property type="protein sequence ID" value="KAG3217848.1"/>
    <property type="molecule type" value="Genomic_DNA"/>
</dbReference>
<sequence length="141" mass="16372">MTSTCLERPWIRQHTLSLRRTRRSRVKSSAVRLLSGACRVLVEFLCQLLPVQQVDERNKFTILNFFKMKSQIRCIRQVIDTNAHAPGNSFTIALFCRANRSTPSYPRPEARRTHRNCLARTTSSRTRSALHPELPQATWSY</sequence>
<dbReference type="AlphaFoldDB" id="A0A8T1I1W3"/>
<accession>A0A8T1I1W3</accession>
<dbReference type="Proteomes" id="UP000760860">
    <property type="component" value="Unassembled WGS sequence"/>
</dbReference>